<dbReference type="AlphaFoldDB" id="A0ABD7SFA2"/>
<dbReference type="Proteomes" id="UP000320455">
    <property type="component" value="Unassembled WGS sequence"/>
</dbReference>
<accession>A0ABD7SFA2</accession>
<proteinExistence type="predicted"/>
<name>A0ABD7SFA2_XANVA</name>
<organism evidence="2 3">
    <name type="scientific">Xanthomonas vasicola</name>
    <dbReference type="NCBI Taxonomy" id="56459"/>
    <lineage>
        <taxon>Bacteria</taxon>
        <taxon>Pseudomonadati</taxon>
        <taxon>Pseudomonadota</taxon>
        <taxon>Gammaproteobacteria</taxon>
        <taxon>Lysobacterales</taxon>
        <taxon>Lysobacteraceae</taxon>
        <taxon>Xanthomonas</taxon>
    </lineage>
</organism>
<comment type="caution">
    <text evidence="2">The sequence shown here is derived from an EMBL/GenBank/DDBJ whole genome shotgun (WGS) entry which is preliminary data.</text>
</comment>
<dbReference type="EMBL" id="VOCK01000003">
    <property type="protein sequence ID" value="TWQ56586.1"/>
    <property type="molecule type" value="Genomic_DNA"/>
</dbReference>
<feature type="domain" description="HipA-like kinase" evidence="1">
    <location>
        <begin position="1"/>
        <end position="195"/>
    </location>
</feature>
<sequence length="197" mass="22027">MAGRLATGFGLNIPQFEIAYVPPGLADLHPEGRDLGSGPVFASRVAPNANEIVFLEATRVPRDVRRDVIAFDWWIRNGDRSLTAKGGNPNLLWDAGNSELVVIDHNLAFDQDFDADAFLATHIFQAEFPALRADLVLMAEYAARMKATLELWDHAWRSVPDEWLFHDDEQTVSTDFDPTASAALLARCHTEDLWRLP</sequence>
<dbReference type="Pfam" id="PF20613">
    <property type="entry name" value="HipA_2"/>
    <property type="match status" value="1"/>
</dbReference>
<reference evidence="3" key="1">
    <citation type="journal article" date="2020" name="Phytopathology">
        <title>Genomic acquisitions in emerging populations of Xanthomonas vasicola pv. vasculorum infecting corn in the U.S. and Argentina.</title>
        <authorList>
            <person name="Perez-Quintero A.L."/>
        </authorList>
    </citation>
    <scope>NUCLEOTIDE SEQUENCE [LARGE SCALE GENOMIC DNA]</scope>
    <source>
        <strain evidence="3">Xvh-L</strain>
    </source>
</reference>
<protein>
    <recommendedName>
        <fullName evidence="1">HipA-like kinase domain-containing protein</fullName>
    </recommendedName>
</protein>
<evidence type="ECO:0000259" key="1">
    <source>
        <dbReference type="Pfam" id="PF20613"/>
    </source>
</evidence>
<keyword evidence="3" id="KW-1185">Reference proteome</keyword>
<evidence type="ECO:0000313" key="3">
    <source>
        <dbReference type="Proteomes" id="UP000320455"/>
    </source>
</evidence>
<gene>
    <name evidence="2" type="ORF">FQK01_02795</name>
</gene>
<evidence type="ECO:0000313" key="2">
    <source>
        <dbReference type="EMBL" id="TWQ56586.1"/>
    </source>
</evidence>
<dbReference type="InterPro" id="IPR046748">
    <property type="entry name" value="HipA_2"/>
</dbReference>